<organism evidence="2 3">
    <name type="scientific">Streptomyces tirandamycinicus</name>
    <dbReference type="NCBI Taxonomy" id="2174846"/>
    <lineage>
        <taxon>Bacteria</taxon>
        <taxon>Bacillati</taxon>
        <taxon>Actinomycetota</taxon>
        <taxon>Actinomycetes</taxon>
        <taxon>Kitasatosporales</taxon>
        <taxon>Streptomycetaceae</taxon>
        <taxon>Streptomyces</taxon>
    </lineage>
</organism>
<dbReference type="InterPro" id="IPR036513">
    <property type="entry name" value="STAS_dom_sf"/>
</dbReference>
<dbReference type="Proteomes" id="UP000244900">
    <property type="component" value="Chromosome"/>
</dbReference>
<feature type="domain" description="STAS" evidence="1">
    <location>
        <begin position="19"/>
        <end position="103"/>
    </location>
</feature>
<proteinExistence type="predicted"/>
<keyword evidence="3" id="KW-1185">Reference proteome</keyword>
<evidence type="ECO:0000313" key="3">
    <source>
        <dbReference type="Proteomes" id="UP000244900"/>
    </source>
</evidence>
<dbReference type="KEGG" id="stir:DDW44_28750"/>
<dbReference type="Pfam" id="PF13466">
    <property type="entry name" value="STAS_2"/>
    <property type="match status" value="1"/>
</dbReference>
<accession>A0A2S1T140</accession>
<name>A0A2S1T140_9ACTN</name>
<dbReference type="EMBL" id="CP029188">
    <property type="protein sequence ID" value="AWI32341.1"/>
    <property type="molecule type" value="Genomic_DNA"/>
</dbReference>
<protein>
    <submittedName>
        <fullName evidence="2">Anti-sigma factor antagonist</fullName>
    </submittedName>
</protein>
<dbReference type="OrthoDB" id="4249752at2"/>
<dbReference type="PROSITE" id="PS50801">
    <property type="entry name" value="STAS"/>
    <property type="match status" value="1"/>
</dbReference>
<dbReference type="InterPro" id="IPR002645">
    <property type="entry name" value="STAS_dom"/>
</dbReference>
<dbReference type="CDD" id="cd07043">
    <property type="entry name" value="STAS_anti-anti-sigma_factors"/>
    <property type="match status" value="1"/>
</dbReference>
<dbReference type="Gene3D" id="3.30.750.24">
    <property type="entry name" value="STAS domain"/>
    <property type="match status" value="1"/>
</dbReference>
<dbReference type="AlphaFoldDB" id="A0A2S1T140"/>
<sequence length="125" mass="13017">MTAFPDRTLDIEVTTGDSGVVCVRIEGDLDWDSADDLAEAARVCLHADRPPRLLVLDCRGLGLCDSAGLSALLMIHRIATAAGTRLRLDHRPAALERLLALTGTHGHLTGAGGTAAAQAPGEPEA</sequence>
<dbReference type="SUPFAM" id="SSF52091">
    <property type="entry name" value="SpoIIaa-like"/>
    <property type="match status" value="1"/>
</dbReference>
<reference evidence="2 3" key="1">
    <citation type="submission" date="2018-05" db="EMBL/GenBank/DDBJ databases">
        <title>Complete genome sequence of sponge-derived Streptomyces sp. HNM0039.</title>
        <authorList>
            <person name="Huang X."/>
            <person name="Zhou S."/>
        </authorList>
    </citation>
    <scope>NUCLEOTIDE SEQUENCE [LARGE SCALE GENOMIC DNA]</scope>
    <source>
        <strain evidence="2 3">HNM0039</strain>
    </source>
</reference>
<evidence type="ECO:0000259" key="1">
    <source>
        <dbReference type="PROSITE" id="PS50801"/>
    </source>
</evidence>
<dbReference type="RefSeq" id="WP_108908307.1">
    <property type="nucleotide sequence ID" value="NZ_CP029188.1"/>
</dbReference>
<evidence type="ECO:0000313" key="2">
    <source>
        <dbReference type="EMBL" id="AWI32341.1"/>
    </source>
</evidence>
<dbReference type="InterPro" id="IPR058548">
    <property type="entry name" value="MlaB-like_STAS"/>
</dbReference>
<gene>
    <name evidence="2" type="ORF">DDW44_28750</name>
</gene>